<dbReference type="EMBL" id="AWUE01016805">
    <property type="protein sequence ID" value="OMO89365.1"/>
    <property type="molecule type" value="Genomic_DNA"/>
</dbReference>
<name>A0A1R3J3F6_9ROSI</name>
<sequence>MPPRVVQLRHPPGVVEPQPREELSETMQTFVNLIETQFLISYSSMTIEHSSEVQRDPSLRSIIKLLLRLIEEHTDCGAHGGLMLRTWLGLREHPYQNATNLMAMLSDHQILKKLYSRGIADLHPPRLSIHHTFQSIDLVTPEDRFTTISISGETKKTFLITSPPLSKAWLSLSSIINLANSSTVHRVDLMLDTTHTRFPDAEWTTQLSHSHLLAYVWTIHLS</sequence>
<dbReference type="Proteomes" id="UP000187203">
    <property type="component" value="Unassembled WGS sequence"/>
</dbReference>
<proteinExistence type="predicted"/>
<keyword evidence="2" id="KW-1185">Reference proteome</keyword>
<dbReference type="OrthoDB" id="10508184at2759"/>
<organism evidence="1 2">
    <name type="scientific">Corchorus olitorius</name>
    <dbReference type="NCBI Taxonomy" id="93759"/>
    <lineage>
        <taxon>Eukaryota</taxon>
        <taxon>Viridiplantae</taxon>
        <taxon>Streptophyta</taxon>
        <taxon>Embryophyta</taxon>
        <taxon>Tracheophyta</taxon>
        <taxon>Spermatophyta</taxon>
        <taxon>Magnoliopsida</taxon>
        <taxon>eudicotyledons</taxon>
        <taxon>Gunneridae</taxon>
        <taxon>Pentapetalae</taxon>
        <taxon>rosids</taxon>
        <taxon>malvids</taxon>
        <taxon>Malvales</taxon>
        <taxon>Malvaceae</taxon>
        <taxon>Grewioideae</taxon>
        <taxon>Apeibeae</taxon>
        <taxon>Corchorus</taxon>
    </lineage>
</organism>
<reference evidence="2" key="1">
    <citation type="submission" date="2013-09" db="EMBL/GenBank/DDBJ databases">
        <title>Corchorus olitorius genome sequencing.</title>
        <authorList>
            <person name="Alam M."/>
            <person name="Haque M.S."/>
            <person name="Islam M.S."/>
            <person name="Emdad E.M."/>
            <person name="Islam M.M."/>
            <person name="Ahmed B."/>
            <person name="Halim A."/>
            <person name="Hossen Q.M.M."/>
            <person name="Hossain M.Z."/>
            <person name="Ahmed R."/>
            <person name="Khan M.M."/>
            <person name="Islam R."/>
            <person name="Rashid M.M."/>
            <person name="Khan S.A."/>
            <person name="Rahman M.S."/>
            <person name="Alam M."/>
            <person name="Yahiya A.S."/>
            <person name="Khan M.S."/>
            <person name="Azam M.S."/>
            <person name="Haque T."/>
            <person name="Lashkar M.Z.H."/>
            <person name="Akhand A.I."/>
            <person name="Morshed G."/>
            <person name="Roy S."/>
            <person name="Uddin K.S."/>
            <person name="Rabeya T."/>
            <person name="Hossain A.S."/>
            <person name="Chowdhury A."/>
            <person name="Snigdha A.R."/>
            <person name="Mortoza M.S."/>
            <person name="Matin S.A."/>
            <person name="Hoque S.M.E."/>
            <person name="Islam M.K."/>
            <person name="Roy D.K."/>
            <person name="Haider R."/>
            <person name="Moosa M.M."/>
            <person name="Elias S.M."/>
            <person name="Hasan A.M."/>
            <person name="Jahan S."/>
            <person name="Shafiuddin M."/>
            <person name="Mahmood N."/>
            <person name="Shommy N.S."/>
        </authorList>
    </citation>
    <scope>NUCLEOTIDE SEQUENCE [LARGE SCALE GENOMIC DNA]</scope>
    <source>
        <strain evidence="2">cv. O-4</strain>
    </source>
</reference>
<protein>
    <submittedName>
        <fullName evidence="1">Uncharacterized protein</fullName>
    </submittedName>
</protein>
<comment type="caution">
    <text evidence="1">The sequence shown here is derived from an EMBL/GenBank/DDBJ whole genome shotgun (WGS) entry which is preliminary data.</text>
</comment>
<dbReference type="AlphaFoldDB" id="A0A1R3J3F6"/>
<accession>A0A1R3J3F6</accession>
<gene>
    <name evidence="1" type="ORF">COLO4_19792</name>
</gene>
<evidence type="ECO:0000313" key="1">
    <source>
        <dbReference type="EMBL" id="OMO89365.1"/>
    </source>
</evidence>
<evidence type="ECO:0000313" key="2">
    <source>
        <dbReference type="Proteomes" id="UP000187203"/>
    </source>
</evidence>